<proteinExistence type="predicted"/>
<dbReference type="Proteomes" id="UP000218231">
    <property type="component" value="Unassembled WGS sequence"/>
</dbReference>
<evidence type="ECO:0000256" key="1">
    <source>
        <dbReference type="SAM" id="SignalP"/>
    </source>
</evidence>
<dbReference type="OrthoDB" id="5813646at2759"/>
<keyword evidence="4" id="KW-1185">Reference proteome</keyword>
<evidence type="ECO:0000313" key="3">
    <source>
        <dbReference type="EMBL" id="PAV89577.1"/>
    </source>
</evidence>
<feature type="chain" id="PRO_5013014006" description="SXP/RAL-2 family protein Ani s 5-like cation-binding domain-containing protein" evidence="1">
    <location>
        <begin position="17"/>
        <end position="102"/>
    </location>
</feature>
<protein>
    <recommendedName>
        <fullName evidence="2">SXP/RAL-2 family protein Ani s 5-like cation-binding domain-containing protein</fullName>
    </recommendedName>
</protein>
<dbReference type="EMBL" id="LIAE01006442">
    <property type="protein sequence ID" value="PAV89577.1"/>
    <property type="molecule type" value="Genomic_DNA"/>
</dbReference>
<comment type="caution">
    <text evidence="3">The sequence shown here is derived from an EMBL/GenBank/DDBJ whole genome shotgun (WGS) entry which is preliminary data.</text>
</comment>
<sequence length="102" mass="11051">MYKLAVIAFVVGCAFAQQQTAFNQFDSQVKAQESQAKAARDAARAKMSSAAKDADDKLYAISSNPSLTIEQKGQQIQALYQSLPANVRQELESIEGPQGQGR</sequence>
<dbReference type="Pfam" id="PF02520">
    <property type="entry name" value="ANIS5_cation-bd"/>
    <property type="match status" value="1"/>
</dbReference>
<evidence type="ECO:0000313" key="4">
    <source>
        <dbReference type="Proteomes" id="UP000218231"/>
    </source>
</evidence>
<feature type="domain" description="SXP/RAL-2 family protein Ani s 5-like cation-binding" evidence="2">
    <location>
        <begin position="19"/>
        <end position="88"/>
    </location>
</feature>
<reference evidence="3 4" key="1">
    <citation type="journal article" date="2017" name="Curr. Biol.">
        <title>Genome architecture and evolution of a unichromosomal asexual nematode.</title>
        <authorList>
            <person name="Fradin H."/>
            <person name="Zegar C."/>
            <person name="Gutwein M."/>
            <person name="Lucas J."/>
            <person name="Kovtun M."/>
            <person name="Corcoran D."/>
            <person name="Baugh L.R."/>
            <person name="Kiontke K."/>
            <person name="Gunsalus K."/>
            <person name="Fitch D.H."/>
            <person name="Piano F."/>
        </authorList>
    </citation>
    <scope>NUCLEOTIDE SEQUENCE [LARGE SCALE GENOMIC DNA]</scope>
    <source>
        <strain evidence="3">PF1309</strain>
    </source>
</reference>
<evidence type="ECO:0000259" key="2">
    <source>
        <dbReference type="Pfam" id="PF02520"/>
    </source>
</evidence>
<name>A0A2A2LUB7_9BILA</name>
<accession>A0A2A2LUB7</accession>
<organism evidence="3 4">
    <name type="scientific">Diploscapter pachys</name>
    <dbReference type="NCBI Taxonomy" id="2018661"/>
    <lineage>
        <taxon>Eukaryota</taxon>
        <taxon>Metazoa</taxon>
        <taxon>Ecdysozoa</taxon>
        <taxon>Nematoda</taxon>
        <taxon>Chromadorea</taxon>
        <taxon>Rhabditida</taxon>
        <taxon>Rhabditina</taxon>
        <taxon>Rhabditomorpha</taxon>
        <taxon>Rhabditoidea</taxon>
        <taxon>Rhabditidae</taxon>
        <taxon>Diploscapter</taxon>
    </lineage>
</organism>
<feature type="signal peptide" evidence="1">
    <location>
        <begin position="1"/>
        <end position="16"/>
    </location>
</feature>
<keyword evidence="1" id="KW-0732">Signal</keyword>
<dbReference type="InterPro" id="IPR003677">
    <property type="entry name" value="ANIS5_cation-bd"/>
</dbReference>
<dbReference type="AlphaFoldDB" id="A0A2A2LUB7"/>
<dbReference type="STRING" id="2018661.A0A2A2LUB7"/>
<gene>
    <name evidence="3" type="ORF">WR25_01794</name>
</gene>